<dbReference type="Gene3D" id="3.80.10.10">
    <property type="entry name" value="Ribonuclease Inhibitor"/>
    <property type="match status" value="2"/>
</dbReference>
<comment type="caution">
    <text evidence="1">The sequence shown here is derived from an EMBL/GenBank/DDBJ whole genome shotgun (WGS) entry which is preliminary data.</text>
</comment>
<dbReference type="InterPro" id="IPR032675">
    <property type="entry name" value="LRR_dom_sf"/>
</dbReference>
<gene>
    <name evidence="1" type="ORF">LOD99_995</name>
</gene>
<sequence length="495" mass="55640">MLIVEPVAYPTVRTLSSLCLFVIKDLLISYVHSLPASNKSTLPDALFVISPFDPLPSQCVQELINLLAEKKQLDITLLSVLIHTHLTSIDLSPLIQNAKQLIKPKLFQLITSRCTELLHLTLGMSCNMMGGKLVLNTLISNNKVLRTLIVSNFRPIDEVISRISIMRYLTTLDLSNSQLSDDGVTLLTSQEPPLPDLTSLNVSNTQITSYGMQLIFSNFISLLDLNLSQLDLTVPFVNLKPHRLTSLTLLNTDILPDNLYSLLLAVLQVQHLELYPYHNSFIDRDWLWDVLAALPDITYFSTYRSSLKLANSFTKRLEYLSLPCTLSRISAPLMCTLFPSLQHLNLDDCKITDGANSPGIAWNTTELISLSLAGATFSQTDHTSSAEQEMLTFIGSFGNLEKLDISRTDIFTFILMDLLRRTSVFKLTHLTLHSCDKLNKDIIKFLTELAYTCTHQCCVDLSYCFNVKKSDLELFRDSLKQAIPPVQHGLSVKWL</sequence>
<dbReference type="AlphaFoldDB" id="A0AAV7K046"/>
<protein>
    <submittedName>
        <fullName evidence="1">F-box/LRR-repeat protein 13</fullName>
    </submittedName>
</protein>
<dbReference type="SUPFAM" id="SSF52058">
    <property type="entry name" value="L domain-like"/>
    <property type="match status" value="1"/>
</dbReference>
<dbReference type="EMBL" id="JAKMXF010000222">
    <property type="protein sequence ID" value="KAI6654599.1"/>
    <property type="molecule type" value="Genomic_DNA"/>
</dbReference>
<proteinExistence type="predicted"/>
<organism evidence="1 2">
    <name type="scientific">Oopsacas minuta</name>
    <dbReference type="NCBI Taxonomy" id="111878"/>
    <lineage>
        <taxon>Eukaryota</taxon>
        <taxon>Metazoa</taxon>
        <taxon>Porifera</taxon>
        <taxon>Hexactinellida</taxon>
        <taxon>Hexasterophora</taxon>
        <taxon>Lyssacinosida</taxon>
        <taxon>Leucopsacidae</taxon>
        <taxon>Oopsacas</taxon>
    </lineage>
</organism>
<evidence type="ECO:0000313" key="2">
    <source>
        <dbReference type="Proteomes" id="UP001165289"/>
    </source>
</evidence>
<accession>A0AAV7K046</accession>
<keyword evidence="2" id="KW-1185">Reference proteome</keyword>
<name>A0AAV7K046_9METZ</name>
<evidence type="ECO:0000313" key="1">
    <source>
        <dbReference type="EMBL" id="KAI6654599.1"/>
    </source>
</evidence>
<reference evidence="1 2" key="1">
    <citation type="journal article" date="2023" name="BMC Biol.">
        <title>The compact genome of the sponge Oopsacas minuta (Hexactinellida) is lacking key metazoan core genes.</title>
        <authorList>
            <person name="Santini S."/>
            <person name="Schenkelaars Q."/>
            <person name="Jourda C."/>
            <person name="Duchesne M."/>
            <person name="Belahbib H."/>
            <person name="Rocher C."/>
            <person name="Selva M."/>
            <person name="Riesgo A."/>
            <person name="Vervoort M."/>
            <person name="Leys S.P."/>
            <person name="Kodjabachian L."/>
            <person name="Le Bivic A."/>
            <person name="Borchiellini C."/>
            <person name="Claverie J.M."/>
            <person name="Renard E."/>
        </authorList>
    </citation>
    <scope>NUCLEOTIDE SEQUENCE [LARGE SCALE GENOMIC DNA]</scope>
    <source>
        <strain evidence="1">SPO-2</strain>
    </source>
</reference>
<dbReference type="Proteomes" id="UP001165289">
    <property type="component" value="Unassembled WGS sequence"/>
</dbReference>